<dbReference type="InterPro" id="IPR007554">
    <property type="entry name" value="Glycerophosphate_synth"/>
</dbReference>
<dbReference type="Proteomes" id="UP001054811">
    <property type="component" value="Chromosome"/>
</dbReference>
<keyword evidence="2" id="KW-1185">Reference proteome</keyword>
<dbReference type="InterPro" id="IPR029044">
    <property type="entry name" value="Nucleotide-diphossugar_trans"/>
</dbReference>
<dbReference type="Gene3D" id="3.40.50.11820">
    <property type="match status" value="1"/>
</dbReference>
<name>A0ABY5NKL3_9MICO</name>
<dbReference type="CDD" id="cd00761">
    <property type="entry name" value="Glyco_tranf_GTA_type"/>
    <property type="match status" value="1"/>
</dbReference>
<dbReference type="SUPFAM" id="SSF53448">
    <property type="entry name" value="Nucleotide-diphospho-sugar transferases"/>
    <property type="match status" value="1"/>
</dbReference>
<sequence length="674" mass="74621">MTSAALSLIVPVRGTGPNLEYFLGTLATQTLSVDTECIFVVAGDPALQGKVAARVGVHGIQAEVISSASVDIAIARREGLAHATGDWVTFPNARDGLGEGYVAAIRSAVDAYGDEADVFAVPSVAIGRSTATNPAREPSLTRLDEALIGLPSDVSRLVFRRRPVPASGTALGSYADVLLILDLLETPPKKLRVIEGARYLRRPMPSTDPQTDFIRRAGENYLAFLDDVAGRVEPDMSSGSSWRHRLAAREFFRLVEFENATTKRATTLAGEMGERFRAEPRGLLLLFDEDLLARVGAETAFDERRDILLGLRGQGGVSPVAHIVNVDVDAGLVELRHSRWEAVPDETVAIDGEAITPAHGKTRVLEAFGIPVLNQRIIWVPATGRLLMSVADTAVTIALADGRTPPEKADAARLSALQRRGARKRTGAHVREQSLAARLTRGQKPLRRARATWLSRAAAVRVLAHMPVFGRQFRDAWLLMDRADMARDNAEHMYRWLREHHPEVNAWFVLRSDSPDFARLKSEGFRMVEYGSLRHQILLNNTKQYLSSHVGIDVSRPIFDRYLLRDAPWTFTFLQHGVIHNDLSLWLNRQKLRLFIASTHQEYAGLAGDGSPYVFTDREVRLTGLPRFDKLRRIADANPVDERRTIVIAPTWRNGLFQPAERTGQLAQAEARIP</sequence>
<evidence type="ECO:0000313" key="1">
    <source>
        <dbReference type="EMBL" id="UUT35721.1"/>
    </source>
</evidence>
<reference evidence="1" key="1">
    <citation type="submission" date="2022-01" db="EMBL/GenBank/DDBJ databases">
        <title>Microbacterium eymi and Microbacterium rhizovicinus sp. nov., isolated from the rhizospheric soil of Elymus tsukushiensis, a plant native to the Dokdo Islands, Republic of Korea.</title>
        <authorList>
            <person name="Hwang Y.J."/>
        </authorList>
    </citation>
    <scope>NUCLEOTIDE SEQUENCE</scope>
    <source>
        <strain evidence="1">KUDC0405</strain>
    </source>
</reference>
<organism evidence="1 2">
    <name type="scientific">Microbacterium elymi</name>
    <dbReference type="NCBI Taxonomy" id="2909587"/>
    <lineage>
        <taxon>Bacteria</taxon>
        <taxon>Bacillati</taxon>
        <taxon>Actinomycetota</taxon>
        <taxon>Actinomycetes</taxon>
        <taxon>Micrococcales</taxon>
        <taxon>Microbacteriaceae</taxon>
        <taxon>Microbacterium</taxon>
    </lineage>
</organism>
<protein>
    <submittedName>
        <fullName evidence="1">CDP-glycerol glycerophosphotransferase family protein</fullName>
    </submittedName>
</protein>
<dbReference type="Gene3D" id="3.90.550.10">
    <property type="entry name" value="Spore Coat Polysaccharide Biosynthesis Protein SpsA, Chain A"/>
    <property type="match status" value="1"/>
</dbReference>
<dbReference type="EMBL" id="CP091139">
    <property type="protein sequence ID" value="UUT35721.1"/>
    <property type="molecule type" value="Genomic_DNA"/>
</dbReference>
<dbReference type="RefSeq" id="WP_259612340.1">
    <property type="nucleotide sequence ID" value="NZ_CP091139.2"/>
</dbReference>
<dbReference type="InterPro" id="IPR043149">
    <property type="entry name" value="TagF_N"/>
</dbReference>
<evidence type="ECO:0000313" key="2">
    <source>
        <dbReference type="Proteomes" id="UP001054811"/>
    </source>
</evidence>
<proteinExistence type="predicted"/>
<dbReference type="Pfam" id="PF04464">
    <property type="entry name" value="Glyphos_transf"/>
    <property type="match status" value="1"/>
</dbReference>
<accession>A0ABY5NKL3</accession>
<gene>
    <name evidence="1" type="ORF">L2X98_21085</name>
</gene>